<evidence type="ECO:0000313" key="2">
    <source>
        <dbReference type="Proteomes" id="UP001595975"/>
    </source>
</evidence>
<evidence type="ECO:0000313" key="1">
    <source>
        <dbReference type="EMBL" id="MFC5664379.1"/>
    </source>
</evidence>
<reference evidence="2" key="1">
    <citation type="journal article" date="2019" name="Int. J. Syst. Evol. Microbiol.">
        <title>The Global Catalogue of Microorganisms (GCM) 10K type strain sequencing project: providing services to taxonomists for standard genome sequencing and annotation.</title>
        <authorList>
            <consortium name="The Broad Institute Genomics Platform"/>
            <consortium name="The Broad Institute Genome Sequencing Center for Infectious Disease"/>
            <person name="Wu L."/>
            <person name="Ma J."/>
        </authorList>
    </citation>
    <scope>NUCLEOTIDE SEQUENCE [LARGE SCALE GENOMIC DNA]</scope>
    <source>
        <strain evidence="2">CGMCC 4.1437</strain>
    </source>
</reference>
<accession>A0ABW0X5G3</accession>
<keyword evidence="2" id="KW-1185">Reference proteome</keyword>
<sequence length="207" mass="21641">MDAVRVSALRDRLAGTGWLEAVGGFAGELRNAVSRRGAGELLLVGTAAYEPWHLAAHLEDEAAWSDVPRLAPTLLRHRVPARAPAHLAHGLRRLTEAGRGSTVLVVAPAAAGEPLLERVHDARRHGATVLALDGATPDAPGELADLADLAGLAHRRLAVGTAEDEPFDLAQHLVSAAAGEPPARRSTLGRLAELAGRLTAGPAISRW</sequence>
<gene>
    <name evidence="1" type="ORF">ACFP3U_15470</name>
</gene>
<proteinExistence type="predicted"/>
<name>A0ABW0X5G3_9ACTN</name>
<dbReference type="Proteomes" id="UP001595975">
    <property type="component" value="Unassembled WGS sequence"/>
</dbReference>
<protein>
    <submittedName>
        <fullName evidence="1">Uncharacterized protein</fullName>
    </submittedName>
</protein>
<dbReference type="EMBL" id="JBHSOF010000017">
    <property type="protein sequence ID" value="MFC5664379.1"/>
    <property type="molecule type" value="Genomic_DNA"/>
</dbReference>
<dbReference type="RefSeq" id="WP_380226078.1">
    <property type="nucleotide sequence ID" value="NZ_JBHSOF010000017.1"/>
</dbReference>
<organism evidence="1 2">
    <name type="scientific">Kitasatospora misakiensis</name>
    <dbReference type="NCBI Taxonomy" id="67330"/>
    <lineage>
        <taxon>Bacteria</taxon>
        <taxon>Bacillati</taxon>
        <taxon>Actinomycetota</taxon>
        <taxon>Actinomycetes</taxon>
        <taxon>Kitasatosporales</taxon>
        <taxon>Streptomycetaceae</taxon>
        <taxon>Kitasatospora</taxon>
    </lineage>
</organism>
<comment type="caution">
    <text evidence="1">The sequence shown here is derived from an EMBL/GenBank/DDBJ whole genome shotgun (WGS) entry which is preliminary data.</text>
</comment>